<dbReference type="PANTHER" id="PTHR19446">
    <property type="entry name" value="REVERSE TRANSCRIPTASES"/>
    <property type="match status" value="1"/>
</dbReference>
<keyword evidence="3" id="KW-1185">Reference proteome</keyword>
<accession>A0A087T8L4</accession>
<evidence type="ECO:0000259" key="1">
    <source>
        <dbReference type="PROSITE" id="PS50878"/>
    </source>
</evidence>
<organism evidence="2 3">
    <name type="scientific">Stegodyphus mimosarum</name>
    <name type="common">African social velvet spider</name>
    <dbReference type="NCBI Taxonomy" id="407821"/>
    <lineage>
        <taxon>Eukaryota</taxon>
        <taxon>Metazoa</taxon>
        <taxon>Ecdysozoa</taxon>
        <taxon>Arthropoda</taxon>
        <taxon>Chelicerata</taxon>
        <taxon>Arachnida</taxon>
        <taxon>Araneae</taxon>
        <taxon>Araneomorphae</taxon>
        <taxon>Entelegynae</taxon>
        <taxon>Eresoidea</taxon>
        <taxon>Eresidae</taxon>
        <taxon>Stegodyphus</taxon>
    </lineage>
</organism>
<evidence type="ECO:0000313" key="3">
    <source>
        <dbReference type="Proteomes" id="UP000054359"/>
    </source>
</evidence>
<reference evidence="2 3" key="1">
    <citation type="submission" date="2013-11" db="EMBL/GenBank/DDBJ databases">
        <title>Genome sequencing of Stegodyphus mimosarum.</title>
        <authorList>
            <person name="Bechsgaard J."/>
        </authorList>
    </citation>
    <scope>NUCLEOTIDE SEQUENCE [LARGE SCALE GENOMIC DNA]</scope>
</reference>
<dbReference type="STRING" id="407821.A0A087T8L4"/>
<name>A0A087T8L4_STEMI</name>
<dbReference type="CDD" id="cd01650">
    <property type="entry name" value="RT_nLTR_like"/>
    <property type="match status" value="1"/>
</dbReference>
<dbReference type="PROSITE" id="PS50878">
    <property type="entry name" value="RT_POL"/>
    <property type="match status" value="1"/>
</dbReference>
<proteinExistence type="predicted"/>
<sequence>MKSTTEDTIREIMRFHFPEDDTNQDSTYHADIRAQSTEIGSKDDQPFTLEEMQRTINSTCRGKAPGLDGLIIETIKELRLEDDKQILTLFNKCLQLGYFPKKWENAELVLFQKEGKAKSMPSSYRPICLLSARSKVLDKMFTQRLTYYLVKNKLLNPAQYGFTKGRSTTDALNRVQDIILNNRQNNLHTCIISLDVTSAFNKLWWPALKTKLKDLRCPKNLYQLITSYLTERQVTYKRDALNIMMNYHKGAPQGCNIGPDLWNIIANSALNINFGENHKIQAYADDIILIIDGGNRTTIERKGGAALKLLTKWSQDNKLCFSIEKTQMIVFPKGSKIDANPPRIKWEGHPLRRQDIIKYLGFTLDKKLTWVSHLTEVRDKTHGIINKLNSIITDKWSPKGRLLKHLNLNAIERMILYGCPVWMTGTARICQKLQQIQRVILLKITSAYSTTSTAALRVLDGTLPLGLKAGLERSIYRLLHYKENLHIKEDLHLSYANIESFQDPPVLHPGDQPILPCLQTTSKENSSKIVVKFTGISVIHFTPIDYLAVIKKCP</sequence>
<protein>
    <recommendedName>
        <fullName evidence="1">Reverse transcriptase domain-containing protein</fullName>
    </recommendedName>
</protein>
<dbReference type="AlphaFoldDB" id="A0A087T8L4"/>
<dbReference type="GO" id="GO:0071897">
    <property type="term" value="P:DNA biosynthetic process"/>
    <property type="evidence" value="ECO:0007669"/>
    <property type="project" value="UniProtKB-ARBA"/>
</dbReference>
<dbReference type="Proteomes" id="UP000054359">
    <property type="component" value="Unassembled WGS sequence"/>
</dbReference>
<dbReference type="EMBL" id="KK113966">
    <property type="protein sequence ID" value="KFM61453.1"/>
    <property type="molecule type" value="Genomic_DNA"/>
</dbReference>
<dbReference type="SUPFAM" id="SSF56672">
    <property type="entry name" value="DNA/RNA polymerases"/>
    <property type="match status" value="1"/>
</dbReference>
<dbReference type="Pfam" id="PF00078">
    <property type="entry name" value="RVT_1"/>
    <property type="match status" value="1"/>
</dbReference>
<dbReference type="OrthoDB" id="6437474at2759"/>
<dbReference type="InterPro" id="IPR000477">
    <property type="entry name" value="RT_dom"/>
</dbReference>
<dbReference type="InterPro" id="IPR043502">
    <property type="entry name" value="DNA/RNA_pol_sf"/>
</dbReference>
<feature type="non-terminal residue" evidence="2">
    <location>
        <position position="554"/>
    </location>
</feature>
<evidence type="ECO:0000313" key="2">
    <source>
        <dbReference type="EMBL" id="KFM61453.1"/>
    </source>
</evidence>
<gene>
    <name evidence="2" type="ORF">X975_13043</name>
</gene>
<dbReference type="OMA" id="HCKEYAR"/>
<feature type="domain" description="Reverse transcriptase" evidence="1">
    <location>
        <begin position="92"/>
        <end position="364"/>
    </location>
</feature>